<dbReference type="AlphaFoldDB" id="A0A167EIR8"/>
<organism evidence="1 2">
    <name type="scientific">Paenibacillus crassostreae</name>
    <dbReference type="NCBI Taxonomy" id="1763538"/>
    <lineage>
        <taxon>Bacteria</taxon>
        <taxon>Bacillati</taxon>
        <taxon>Bacillota</taxon>
        <taxon>Bacilli</taxon>
        <taxon>Bacillales</taxon>
        <taxon>Paenibacillaceae</taxon>
        <taxon>Paenibacillus</taxon>
    </lineage>
</organism>
<dbReference type="EMBL" id="LSFN01000007">
    <property type="protein sequence ID" value="OAB75584.1"/>
    <property type="molecule type" value="Genomic_DNA"/>
</dbReference>
<comment type="caution">
    <text evidence="1">The sequence shown here is derived from an EMBL/GenBank/DDBJ whole genome shotgun (WGS) entry which is preliminary data.</text>
</comment>
<evidence type="ECO:0000313" key="1">
    <source>
        <dbReference type="EMBL" id="OAB75584.1"/>
    </source>
</evidence>
<keyword evidence="2" id="KW-1185">Reference proteome</keyword>
<sequence>MGNIEIYVNHEERTIAFRYRGTTIGLFIQELMTFISVYVDVYEGSYSTIGQRKSAKEAIEEVVKVILGDHVAAKRIRLAYREFLVLLFGVLPEQASNLWVSREAYVKAMDVIEEKYRLAIGDSNFLEWRLTLLGRSPMIINEETRERL</sequence>
<proteinExistence type="predicted"/>
<dbReference type="OrthoDB" id="2594553at2"/>
<accession>A0A167EIR8</accession>
<reference evidence="1 2" key="1">
    <citation type="submission" date="2016-02" db="EMBL/GenBank/DDBJ databases">
        <title>Paenibacillus sp. LPB0068, isolated from Crassostrea gigas.</title>
        <authorList>
            <person name="Shin S.-K."/>
            <person name="Yi H."/>
        </authorList>
    </citation>
    <scope>NUCLEOTIDE SEQUENCE [LARGE SCALE GENOMIC DNA]</scope>
    <source>
        <strain evidence="1 2">LPB0068</strain>
    </source>
</reference>
<gene>
    <name evidence="1" type="ORF">PNBC_08110</name>
</gene>
<dbReference type="Proteomes" id="UP000077134">
    <property type="component" value="Unassembled WGS sequence"/>
</dbReference>
<name>A0A167EIR8_9BACL</name>
<protein>
    <submittedName>
        <fullName evidence="1">Uncharacterized protein</fullName>
    </submittedName>
</protein>
<evidence type="ECO:0000313" key="2">
    <source>
        <dbReference type="Proteomes" id="UP000077134"/>
    </source>
</evidence>
<dbReference type="RefSeq" id="WP_068656987.1">
    <property type="nucleotide sequence ID" value="NZ_CP017773.1"/>
</dbReference>